<protein>
    <submittedName>
        <fullName evidence="4">Putative ydII esterase protein</fullName>
        <ecNumber evidence="4">3.1.-.-</ecNumber>
    </submittedName>
</protein>
<sequence>MIESATSPVAKTERIWCTELDLDALNAMSANTMQALLGIRMIEIGSDYLVSCMSVDWRCHQPYGVLHGGASVTLAEATGSMAASMCVPAGQRCVGLDINANHIASISSGQVQCIARPLHIGALTQVWQMRIYDEGDRTICVSRLTMAVLSVHVARVSPNPASSGVQT</sequence>
<evidence type="ECO:0000313" key="4">
    <source>
        <dbReference type="EMBL" id="CBA16034.1"/>
    </source>
</evidence>
<organism evidence="4 5">
    <name type="scientific">Xanthomonas albilineans (strain GPE PC73 / CFBP 7063)</name>
    <dbReference type="NCBI Taxonomy" id="380358"/>
    <lineage>
        <taxon>Bacteria</taxon>
        <taxon>Pseudomonadati</taxon>
        <taxon>Pseudomonadota</taxon>
        <taxon>Gammaproteobacteria</taxon>
        <taxon>Lysobacterales</taxon>
        <taxon>Lysobacteraceae</taxon>
        <taxon>Xanthomonas</taxon>
    </lineage>
</organism>
<dbReference type="InterPro" id="IPR006683">
    <property type="entry name" value="Thioestr_dom"/>
</dbReference>
<feature type="domain" description="Thioesterase" evidence="3">
    <location>
        <begin position="63"/>
        <end position="140"/>
    </location>
</feature>
<accession>D2UDG1</accession>
<dbReference type="KEGG" id="xal:XALC_1531"/>
<gene>
    <name evidence="4" type="primary">albIII</name>
    <name evidence="4" type="ordered locus">XALc_1531</name>
</gene>
<dbReference type="InterPro" id="IPR029069">
    <property type="entry name" value="HotDog_dom_sf"/>
</dbReference>
<evidence type="ECO:0000256" key="2">
    <source>
        <dbReference type="ARBA" id="ARBA00022801"/>
    </source>
</evidence>
<keyword evidence="2 4" id="KW-0378">Hydrolase</keyword>
<dbReference type="InterPro" id="IPR003736">
    <property type="entry name" value="PAAI_dom"/>
</dbReference>
<dbReference type="Gene3D" id="3.10.129.10">
    <property type="entry name" value="Hotdog Thioesterase"/>
    <property type="match status" value="1"/>
</dbReference>
<dbReference type="CDD" id="cd03443">
    <property type="entry name" value="PaaI_thioesterase"/>
    <property type="match status" value="1"/>
</dbReference>
<dbReference type="GO" id="GO:0005829">
    <property type="term" value="C:cytosol"/>
    <property type="evidence" value="ECO:0007669"/>
    <property type="project" value="TreeGrafter"/>
</dbReference>
<proteinExistence type="inferred from homology"/>
<evidence type="ECO:0000313" key="5">
    <source>
        <dbReference type="Proteomes" id="UP000001890"/>
    </source>
</evidence>
<keyword evidence="5" id="KW-1185">Reference proteome</keyword>
<dbReference type="STRING" id="380358.XALC_1531"/>
<name>D2UDG1_XANAP</name>
<dbReference type="SUPFAM" id="SSF54637">
    <property type="entry name" value="Thioesterase/thiol ester dehydrase-isomerase"/>
    <property type="match status" value="1"/>
</dbReference>
<dbReference type="EMBL" id="FP565176">
    <property type="protein sequence ID" value="CBA16034.1"/>
    <property type="molecule type" value="Genomic_DNA"/>
</dbReference>
<dbReference type="PANTHER" id="PTHR43240:SF5">
    <property type="entry name" value="1,4-DIHYDROXY-2-NAPHTHOYL-COA THIOESTERASE 1"/>
    <property type="match status" value="1"/>
</dbReference>
<dbReference type="Proteomes" id="UP000001890">
    <property type="component" value="Chromosome"/>
</dbReference>
<dbReference type="AlphaFoldDB" id="D2UDG1"/>
<reference evidence="4 5" key="1">
    <citation type="journal article" date="2009" name="BMC Genomics">
        <title>The complete genome sequence of Xanthomonas albilineans provides new insights into the reductive genome evolution of the xylem-limited Xanthomonadaceae.</title>
        <authorList>
            <person name="Pieretti I."/>
            <person name="Royer M."/>
            <person name="Barbe V."/>
            <person name="Carrere S."/>
            <person name="Koebnik R."/>
            <person name="Cociancich S."/>
            <person name="Couloux A."/>
            <person name="Darrasse A."/>
            <person name="Gouzy J."/>
            <person name="Jacques M.A."/>
            <person name="Lauber E."/>
            <person name="Manceau C."/>
            <person name="Mangenot S."/>
            <person name="Poussier S."/>
            <person name="Segurens B."/>
            <person name="Szurek B."/>
            <person name="Verdier V."/>
            <person name="Arlat M."/>
            <person name="Rott P."/>
        </authorList>
    </citation>
    <scope>NUCLEOTIDE SEQUENCE [LARGE SCALE GENOMIC DNA]</scope>
    <source>
        <strain evidence="5">GPE PC73 / CFBP 7063</strain>
    </source>
</reference>
<evidence type="ECO:0000256" key="1">
    <source>
        <dbReference type="ARBA" id="ARBA00008324"/>
    </source>
</evidence>
<comment type="similarity">
    <text evidence="1">Belongs to the thioesterase PaaI family.</text>
</comment>
<dbReference type="EC" id="3.1.-.-" evidence="4"/>
<dbReference type="PANTHER" id="PTHR43240">
    <property type="entry name" value="1,4-DIHYDROXY-2-NAPHTHOYL-COA THIOESTERASE 1"/>
    <property type="match status" value="1"/>
</dbReference>
<dbReference type="NCBIfam" id="TIGR00369">
    <property type="entry name" value="unchar_dom_1"/>
    <property type="match status" value="1"/>
</dbReference>
<dbReference type="GO" id="GO:0061522">
    <property type="term" value="F:1,4-dihydroxy-2-naphthoyl-CoA thioesterase activity"/>
    <property type="evidence" value="ECO:0007669"/>
    <property type="project" value="TreeGrafter"/>
</dbReference>
<dbReference type="Pfam" id="PF03061">
    <property type="entry name" value="4HBT"/>
    <property type="match status" value="1"/>
</dbReference>
<evidence type="ECO:0000259" key="3">
    <source>
        <dbReference type="Pfam" id="PF03061"/>
    </source>
</evidence>
<dbReference type="eggNOG" id="COG2050">
    <property type="taxonomic scope" value="Bacteria"/>
</dbReference>
<dbReference type="RefSeq" id="WP_012916037.1">
    <property type="nucleotide sequence ID" value="NC_013722.1"/>
</dbReference>